<organism evidence="2 3">
    <name type="scientific">Candidatus Gemmiger excrementipullorum</name>
    <dbReference type="NCBI Taxonomy" id="2838610"/>
    <lineage>
        <taxon>Bacteria</taxon>
        <taxon>Bacillati</taxon>
        <taxon>Bacillota</taxon>
        <taxon>Clostridia</taxon>
        <taxon>Eubacteriales</taxon>
        <taxon>Gemmiger</taxon>
    </lineage>
</organism>
<dbReference type="InterPro" id="IPR024215">
    <property type="entry name" value="DUF3847"/>
</dbReference>
<name>A0A9D2BVL2_9FIRM</name>
<feature type="coiled-coil region" evidence="1">
    <location>
        <begin position="7"/>
        <end position="34"/>
    </location>
</feature>
<sequence length="104" mass="12102">MSNKKTKDELLSEKVSAEKKLEQYTHQLQRAVNREKYLVKGEAKKRTHILCNIGGAVLSFWPEVQYLPKKEQYQIFEKLAQQANVNTIVQEAIDRYRAHKNGGK</sequence>
<dbReference type="Proteomes" id="UP000886751">
    <property type="component" value="Unassembled WGS sequence"/>
</dbReference>
<dbReference type="AlphaFoldDB" id="A0A9D2BVL2"/>
<evidence type="ECO:0000313" key="2">
    <source>
        <dbReference type="EMBL" id="HIX95064.1"/>
    </source>
</evidence>
<reference evidence="2" key="1">
    <citation type="journal article" date="2021" name="PeerJ">
        <title>Extensive microbial diversity within the chicken gut microbiome revealed by metagenomics and culture.</title>
        <authorList>
            <person name="Gilroy R."/>
            <person name="Ravi A."/>
            <person name="Getino M."/>
            <person name="Pursley I."/>
            <person name="Horton D.L."/>
            <person name="Alikhan N.F."/>
            <person name="Baker D."/>
            <person name="Gharbi K."/>
            <person name="Hall N."/>
            <person name="Watson M."/>
            <person name="Adriaenssens E.M."/>
            <person name="Foster-Nyarko E."/>
            <person name="Jarju S."/>
            <person name="Secka A."/>
            <person name="Antonio M."/>
            <person name="Oren A."/>
            <person name="Chaudhuri R.R."/>
            <person name="La Ragione R."/>
            <person name="Hildebrand F."/>
            <person name="Pallen M.J."/>
        </authorList>
    </citation>
    <scope>NUCLEOTIDE SEQUENCE</scope>
    <source>
        <strain evidence="2">ChiHecec2B26-7398</strain>
    </source>
</reference>
<proteinExistence type="predicted"/>
<evidence type="ECO:0000256" key="1">
    <source>
        <dbReference type="SAM" id="Coils"/>
    </source>
</evidence>
<comment type="caution">
    <text evidence="2">The sequence shown here is derived from an EMBL/GenBank/DDBJ whole genome shotgun (WGS) entry which is preliminary data.</text>
</comment>
<keyword evidence="1" id="KW-0175">Coiled coil</keyword>
<dbReference type="Pfam" id="PF12958">
    <property type="entry name" value="DUF3847"/>
    <property type="match status" value="1"/>
</dbReference>
<protein>
    <submittedName>
        <fullName evidence="2">DUF3847 domain-containing protein</fullName>
    </submittedName>
</protein>
<dbReference type="EMBL" id="DXEI01000092">
    <property type="protein sequence ID" value="HIX95064.1"/>
    <property type="molecule type" value="Genomic_DNA"/>
</dbReference>
<accession>A0A9D2BVL2</accession>
<evidence type="ECO:0000313" key="3">
    <source>
        <dbReference type="Proteomes" id="UP000886751"/>
    </source>
</evidence>
<reference evidence="2" key="2">
    <citation type="submission" date="2021-04" db="EMBL/GenBank/DDBJ databases">
        <authorList>
            <person name="Gilroy R."/>
        </authorList>
    </citation>
    <scope>NUCLEOTIDE SEQUENCE</scope>
    <source>
        <strain evidence="2">ChiHecec2B26-7398</strain>
    </source>
</reference>
<gene>
    <name evidence="2" type="ORF">H9846_06370</name>
</gene>